<dbReference type="InterPro" id="IPR001647">
    <property type="entry name" value="HTH_TetR"/>
</dbReference>
<dbReference type="PANTHER" id="PTHR47506">
    <property type="entry name" value="TRANSCRIPTIONAL REGULATORY PROTEIN"/>
    <property type="match status" value="1"/>
</dbReference>
<evidence type="ECO:0000313" key="6">
    <source>
        <dbReference type="EMBL" id="OJH40576.1"/>
    </source>
</evidence>
<dbReference type="PROSITE" id="PS50977">
    <property type="entry name" value="HTH_TETR_2"/>
    <property type="match status" value="1"/>
</dbReference>
<keyword evidence="7" id="KW-1185">Reference proteome</keyword>
<dbReference type="STRING" id="83449.BON30_14965"/>
<dbReference type="Pfam" id="PF00440">
    <property type="entry name" value="TetR_N"/>
    <property type="match status" value="1"/>
</dbReference>
<evidence type="ECO:0000313" key="7">
    <source>
        <dbReference type="Proteomes" id="UP000182229"/>
    </source>
</evidence>
<comment type="caution">
    <text evidence="6">The sequence shown here is derived from an EMBL/GenBank/DDBJ whole genome shotgun (WGS) entry which is preliminary data.</text>
</comment>
<dbReference type="SUPFAM" id="SSF48498">
    <property type="entry name" value="Tetracyclin repressor-like, C-terminal domain"/>
    <property type="match status" value="1"/>
</dbReference>
<evidence type="ECO:0000256" key="4">
    <source>
        <dbReference type="PROSITE-ProRule" id="PRU00335"/>
    </source>
</evidence>
<dbReference type="Gene3D" id="1.10.357.10">
    <property type="entry name" value="Tetracycline Repressor, domain 2"/>
    <property type="match status" value="1"/>
</dbReference>
<proteinExistence type="predicted"/>
<sequence>MGRPSIREKIVEAALDRFHLLGYNACGVQEIVESAGALKGSFYNHFKSKEAMAVEAIERYGQSVGLDILMDETRDPVQRLRDHVDFLVTRLVHHDFERGCLIGSLGNELSHSAPLVREAVERALDQWTELVEKALREAQRDGRLASGLDPARTARFLVNAWQGAVLRMKVVKNREPLDDFLEVTFRSILR</sequence>
<dbReference type="EMBL" id="MPIN01000003">
    <property type="protein sequence ID" value="OJH40576.1"/>
    <property type="molecule type" value="Genomic_DNA"/>
</dbReference>
<accession>A0A1L9BEB7</accession>
<name>A0A1L9BEB7_9BACT</name>
<dbReference type="GO" id="GO:0003677">
    <property type="term" value="F:DNA binding"/>
    <property type="evidence" value="ECO:0007669"/>
    <property type="project" value="UniProtKB-UniRule"/>
</dbReference>
<evidence type="ECO:0000256" key="3">
    <source>
        <dbReference type="ARBA" id="ARBA00023163"/>
    </source>
</evidence>
<dbReference type="AlphaFoldDB" id="A0A1L9BEB7"/>
<dbReference type="PANTHER" id="PTHR47506:SF6">
    <property type="entry name" value="HTH-TYPE TRANSCRIPTIONAL REPRESSOR NEMR"/>
    <property type="match status" value="1"/>
</dbReference>
<dbReference type="Proteomes" id="UP000182229">
    <property type="component" value="Unassembled WGS sequence"/>
</dbReference>
<feature type="DNA-binding region" description="H-T-H motif" evidence="4">
    <location>
        <begin position="27"/>
        <end position="46"/>
    </location>
</feature>
<dbReference type="SUPFAM" id="SSF46689">
    <property type="entry name" value="Homeodomain-like"/>
    <property type="match status" value="1"/>
</dbReference>
<reference evidence="7" key="1">
    <citation type="submission" date="2016-11" db="EMBL/GenBank/DDBJ databases">
        <authorList>
            <person name="Shukria A."/>
            <person name="Stevens D.C."/>
        </authorList>
    </citation>
    <scope>NUCLEOTIDE SEQUENCE [LARGE SCALE GENOMIC DNA]</scope>
    <source>
        <strain evidence="7">Cbfe23</strain>
    </source>
</reference>
<evidence type="ECO:0000259" key="5">
    <source>
        <dbReference type="PROSITE" id="PS50977"/>
    </source>
</evidence>
<dbReference type="InterPro" id="IPR011075">
    <property type="entry name" value="TetR_C"/>
</dbReference>
<keyword evidence="2 4" id="KW-0238">DNA-binding</keyword>
<protein>
    <submittedName>
        <fullName evidence="6">TetR family transcriptional regulator</fullName>
    </submittedName>
</protein>
<dbReference type="RefSeq" id="WP_071899205.1">
    <property type="nucleotide sequence ID" value="NZ_MPIN01000003.1"/>
</dbReference>
<keyword evidence="3" id="KW-0804">Transcription</keyword>
<feature type="domain" description="HTH tetR-type" evidence="5">
    <location>
        <begin position="4"/>
        <end position="64"/>
    </location>
</feature>
<reference evidence="6 7" key="2">
    <citation type="submission" date="2016-12" db="EMBL/GenBank/DDBJ databases">
        <title>Draft Genome Sequence of Cystobacter ferrugineus Strain Cbfe23.</title>
        <authorList>
            <person name="Akbar S."/>
            <person name="Dowd S.E."/>
            <person name="Stevens D.C."/>
        </authorList>
    </citation>
    <scope>NUCLEOTIDE SEQUENCE [LARGE SCALE GENOMIC DNA]</scope>
    <source>
        <strain evidence="6 7">Cbfe23</strain>
    </source>
</reference>
<dbReference type="Pfam" id="PF16925">
    <property type="entry name" value="TetR_C_13"/>
    <property type="match status" value="1"/>
</dbReference>
<dbReference type="InterPro" id="IPR009057">
    <property type="entry name" value="Homeodomain-like_sf"/>
</dbReference>
<evidence type="ECO:0000256" key="1">
    <source>
        <dbReference type="ARBA" id="ARBA00023015"/>
    </source>
</evidence>
<dbReference type="InterPro" id="IPR036271">
    <property type="entry name" value="Tet_transcr_reg_TetR-rel_C_sf"/>
</dbReference>
<organism evidence="6 7">
    <name type="scientific">Cystobacter ferrugineus</name>
    <dbReference type="NCBI Taxonomy" id="83449"/>
    <lineage>
        <taxon>Bacteria</taxon>
        <taxon>Pseudomonadati</taxon>
        <taxon>Myxococcota</taxon>
        <taxon>Myxococcia</taxon>
        <taxon>Myxococcales</taxon>
        <taxon>Cystobacterineae</taxon>
        <taxon>Archangiaceae</taxon>
        <taxon>Cystobacter</taxon>
    </lineage>
</organism>
<dbReference type="PRINTS" id="PR00455">
    <property type="entry name" value="HTHTETR"/>
</dbReference>
<evidence type="ECO:0000256" key="2">
    <source>
        <dbReference type="ARBA" id="ARBA00023125"/>
    </source>
</evidence>
<dbReference type="OrthoDB" id="9793734at2"/>
<keyword evidence="1" id="KW-0805">Transcription regulation</keyword>
<gene>
    <name evidence="6" type="ORF">BON30_14965</name>
</gene>